<dbReference type="OrthoDB" id="781822at2759"/>
<evidence type="ECO:0000259" key="2">
    <source>
        <dbReference type="Pfam" id="PF25502"/>
    </source>
</evidence>
<organism evidence="3 4">
    <name type="scientific">Cocos nucifera</name>
    <name type="common">Coconut palm</name>
    <dbReference type="NCBI Taxonomy" id="13894"/>
    <lineage>
        <taxon>Eukaryota</taxon>
        <taxon>Viridiplantae</taxon>
        <taxon>Streptophyta</taxon>
        <taxon>Embryophyta</taxon>
        <taxon>Tracheophyta</taxon>
        <taxon>Spermatophyta</taxon>
        <taxon>Magnoliopsida</taxon>
        <taxon>Liliopsida</taxon>
        <taxon>Arecaceae</taxon>
        <taxon>Arecoideae</taxon>
        <taxon>Cocoseae</taxon>
        <taxon>Attaleinae</taxon>
        <taxon>Cocos</taxon>
    </lineage>
</organism>
<name>A0A8K0INW0_COCNU</name>
<evidence type="ECO:0000256" key="1">
    <source>
        <dbReference type="SAM" id="MobiDB-lite"/>
    </source>
</evidence>
<gene>
    <name evidence="3" type="ORF">COCNU_11G005330</name>
</gene>
<sequence>MDACNISEALDASNNAPNVEGWPICKVAVFLINHTKERCLLQFGSLTQGVWSLLEQELEEPIDNQVGGTQMNKNASKNRRIASGCSDGSSDNDYVLQQLAFSILEQKAGISRATCCILEHHSAYSLSQKKTTTRLYIMKYTEAVSEELREINIKDVISSLRGPLLKKAFAPEVTPVVEHYNLLPYADILSDWLNREALHDGSLHLPTLQADVNKKCPLLSDRLSIVEDPETDNKSDWGEQTVDKMSNTKNETITKNQNSASSRSGPIQAASRPKSNSHILSMEPDKSPKMEDEVVSDKSLQNEQTMDMLSHKSRIRKAVTNSVATDGPNMSGSFTVVCRPHNDTVTSSLNQNQQPLVNKEDMWRENDILYSPTIKRKKNNIQDTADVTLHGCNEKENMADSTKPCTTKGIDGELLGKTDTGDSVQCRKASFDLPLVPLQINMENQAAFQLVASKKESSLRVLQKRRDDLELDDICCENSWTLPRYSVLPSISDDIIGLLDTDMPRSLNLNVCLHLNEELAMPSAGRFQASVTVKGMDFECTVDGDLKSNPCEARESAATNMLSRLRIMAGQAQ</sequence>
<feature type="compositionally biased region" description="Polar residues" evidence="1">
    <location>
        <begin position="243"/>
        <end position="265"/>
    </location>
</feature>
<evidence type="ECO:0000313" key="3">
    <source>
        <dbReference type="EMBL" id="KAG1363706.1"/>
    </source>
</evidence>
<dbReference type="EMBL" id="CM017882">
    <property type="protein sequence ID" value="KAG1363706.1"/>
    <property type="molecule type" value="Genomic_DNA"/>
</dbReference>
<evidence type="ECO:0000313" key="4">
    <source>
        <dbReference type="Proteomes" id="UP000797356"/>
    </source>
</evidence>
<dbReference type="InterPro" id="IPR057237">
    <property type="entry name" value="DUF7915"/>
</dbReference>
<reference evidence="3" key="2">
    <citation type="submission" date="2019-07" db="EMBL/GenBank/DDBJ databases">
        <authorList>
            <person name="Yang Y."/>
            <person name="Bocs S."/>
            <person name="Baudouin L."/>
        </authorList>
    </citation>
    <scope>NUCLEOTIDE SEQUENCE</scope>
    <source>
        <tissue evidence="3">Spear leaf of Hainan Tall coconut</tissue>
    </source>
</reference>
<feature type="region of interest" description="Disordered" evidence="1">
    <location>
        <begin position="227"/>
        <end position="296"/>
    </location>
</feature>
<comment type="caution">
    <text evidence="3">The sequence shown here is derived from an EMBL/GenBank/DDBJ whole genome shotgun (WGS) entry which is preliminary data.</text>
</comment>
<dbReference type="PANTHER" id="PTHR33913:SF1">
    <property type="entry name" value="DRBM DOMAIN-CONTAINING PROTEIN"/>
    <property type="match status" value="1"/>
</dbReference>
<feature type="compositionally biased region" description="Basic and acidic residues" evidence="1">
    <location>
        <begin position="283"/>
        <end position="296"/>
    </location>
</feature>
<protein>
    <recommendedName>
        <fullName evidence="2">DUF7915 domain-containing protein</fullName>
    </recommendedName>
</protein>
<keyword evidence="4" id="KW-1185">Reference proteome</keyword>
<dbReference type="PANTHER" id="PTHR33913">
    <property type="entry name" value="ALEURONE LAYER MORPHOGENESIS PROTEIN"/>
    <property type="match status" value="1"/>
</dbReference>
<accession>A0A8K0INW0</accession>
<dbReference type="Proteomes" id="UP000797356">
    <property type="component" value="Chromosome 11"/>
</dbReference>
<feature type="domain" description="DUF7915" evidence="2">
    <location>
        <begin position="47"/>
        <end position="195"/>
    </location>
</feature>
<reference evidence="3" key="1">
    <citation type="journal article" date="2017" name="Gigascience">
        <title>The genome draft of coconut (Cocos nucifera).</title>
        <authorList>
            <person name="Xiao Y."/>
            <person name="Xu P."/>
            <person name="Fan H."/>
            <person name="Baudouin L."/>
            <person name="Xia W."/>
            <person name="Bocs S."/>
            <person name="Xu J."/>
            <person name="Li Q."/>
            <person name="Guo A."/>
            <person name="Zhou L."/>
            <person name="Li J."/>
            <person name="Wu Y."/>
            <person name="Ma Z."/>
            <person name="Armero A."/>
            <person name="Issali A.E."/>
            <person name="Liu N."/>
            <person name="Peng M."/>
            <person name="Yang Y."/>
        </authorList>
    </citation>
    <scope>NUCLEOTIDE SEQUENCE</scope>
    <source>
        <tissue evidence="3">Spear leaf of Hainan Tall coconut</tissue>
    </source>
</reference>
<dbReference type="AlphaFoldDB" id="A0A8K0INW0"/>
<proteinExistence type="predicted"/>
<dbReference type="Pfam" id="PF25502">
    <property type="entry name" value="DUF7915"/>
    <property type="match status" value="1"/>
</dbReference>